<organism evidence="1 2">
    <name type="scientific">Glycomyces lechevalierae</name>
    <dbReference type="NCBI Taxonomy" id="256034"/>
    <lineage>
        <taxon>Bacteria</taxon>
        <taxon>Bacillati</taxon>
        <taxon>Actinomycetota</taxon>
        <taxon>Actinomycetes</taxon>
        <taxon>Glycomycetales</taxon>
        <taxon>Glycomycetaceae</taxon>
        <taxon>Glycomyces</taxon>
    </lineage>
</organism>
<reference evidence="1 2" key="1">
    <citation type="submission" date="2023-07" db="EMBL/GenBank/DDBJ databases">
        <title>Sequencing the genomes of 1000 actinobacteria strains.</title>
        <authorList>
            <person name="Klenk H.-P."/>
        </authorList>
    </citation>
    <scope>NUCLEOTIDE SEQUENCE [LARGE SCALE GENOMIC DNA]</scope>
    <source>
        <strain evidence="1 2">DSM 44724</strain>
    </source>
</reference>
<accession>A0ABU2ANB6</accession>
<protein>
    <submittedName>
        <fullName evidence="1">Uncharacterized protein</fullName>
    </submittedName>
</protein>
<evidence type="ECO:0000313" key="2">
    <source>
        <dbReference type="Proteomes" id="UP001183604"/>
    </source>
</evidence>
<evidence type="ECO:0000313" key="1">
    <source>
        <dbReference type="EMBL" id="MDR7337458.1"/>
    </source>
</evidence>
<dbReference type="Proteomes" id="UP001183604">
    <property type="component" value="Unassembled WGS sequence"/>
</dbReference>
<gene>
    <name evidence="1" type="ORF">J2S69_001177</name>
</gene>
<keyword evidence="2" id="KW-1185">Reference proteome</keyword>
<sequence length="30" mass="4054">MRRLVLYCKQTWRRWQRNRKLRKNDPFLYK</sequence>
<proteinExistence type="predicted"/>
<name>A0ABU2ANB6_9ACTN</name>
<dbReference type="EMBL" id="JAVDYD010000001">
    <property type="protein sequence ID" value="MDR7337458.1"/>
    <property type="molecule type" value="Genomic_DNA"/>
</dbReference>
<comment type="caution">
    <text evidence="1">The sequence shown here is derived from an EMBL/GenBank/DDBJ whole genome shotgun (WGS) entry which is preliminary data.</text>
</comment>